<comment type="caution">
    <text evidence="7">The sequence shown here is derived from an EMBL/GenBank/DDBJ whole genome shotgun (WGS) entry which is preliminary data.</text>
</comment>
<dbReference type="InterPro" id="IPR014327">
    <property type="entry name" value="RNA_pol_sigma70_bacteroid"/>
</dbReference>
<dbReference type="Gene3D" id="1.10.1740.10">
    <property type="match status" value="1"/>
</dbReference>
<keyword evidence="8" id="KW-1185">Reference proteome</keyword>
<dbReference type="EMBL" id="JAGGJA010000004">
    <property type="protein sequence ID" value="MCW9706573.1"/>
    <property type="molecule type" value="Genomic_DNA"/>
</dbReference>
<dbReference type="NCBIfam" id="TIGR02937">
    <property type="entry name" value="sigma70-ECF"/>
    <property type="match status" value="1"/>
</dbReference>
<organism evidence="7 8">
    <name type="scientific">Fodinibius salsisoli</name>
    <dbReference type="NCBI Taxonomy" id="2820877"/>
    <lineage>
        <taxon>Bacteria</taxon>
        <taxon>Pseudomonadati</taxon>
        <taxon>Balneolota</taxon>
        <taxon>Balneolia</taxon>
        <taxon>Balneolales</taxon>
        <taxon>Balneolaceae</taxon>
        <taxon>Fodinibius</taxon>
    </lineage>
</organism>
<dbReference type="Proteomes" id="UP001207918">
    <property type="component" value="Unassembled WGS sequence"/>
</dbReference>
<dbReference type="InterPro" id="IPR039425">
    <property type="entry name" value="RNA_pol_sigma-70-like"/>
</dbReference>
<evidence type="ECO:0000259" key="5">
    <source>
        <dbReference type="Pfam" id="PF04542"/>
    </source>
</evidence>
<evidence type="ECO:0000256" key="4">
    <source>
        <dbReference type="ARBA" id="ARBA00023163"/>
    </source>
</evidence>
<evidence type="ECO:0000313" key="8">
    <source>
        <dbReference type="Proteomes" id="UP001207918"/>
    </source>
</evidence>
<evidence type="ECO:0000256" key="1">
    <source>
        <dbReference type="ARBA" id="ARBA00010641"/>
    </source>
</evidence>
<dbReference type="CDD" id="cd06171">
    <property type="entry name" value="Sigma70_r4"/>
    <property type="match status" value="1"/>
</dbReference>
<protein>
    <submittedName>
        <fullName evidence="7">RNA polymerase sigma-70 factor</fullName>
    </submittedName>
</protein>
<dbReference type="NCBIfam" id="TIGR02985">
    <property type="entry name" value="Sig70_bacteroi1"/>
    <property type="match status" value="1"/>
</dbReference>
<comment type="similarity">
    <text evidence="1">Belongs to the sigma-70 factor family. ECF subfamily.</text>
</comment>
<evidence type="ECO:0000256" key="3">
    <source>
        <dbReference type="ARBA" id="ARBA00023082"/>
    </source>
</evidence>
<evidence type="ECO:0000313" key="7">
    <source>
        <dbReference type="EMBL" id="MCW9706573.1"/>
    </source>
</evidence>
<dbReference type="InterPro" id="IPR013249">
    <property type="entry name" value="RNA_pol_sigma70_r4_t2"/>
</dbReference>
<dbReference type="PANTHER" id="PTHR43133">
    <property type="entry name" value="RNA POLYMERASE ECF-TYPE SIGMA FACTO"/>
    <property type="match status" value="1"/>
</dbReference>
<dbReference type="InterPro" id="IPR013324">
    <property type="entry name" value="RNA_pol_sigma_r3/r4-like"/>
</dbReference>
<dbReference type="InterPro" id="IPR036388">
    <property type="entry name" value="WH-like_DNA-bd_sf"/>
</dbReference>
<evidence type="ECO:0000259" key="6">
    <source>
        <dbReference type="Pfam" id="PF08281"/>
    </source>
</evidence>
<keyword evidence="4" id="KW-0804">Transcription</keyword>
<dbReference type="InterPro" id="IPR014284">
    <property type="entry name" value="RNA_pol_sigma-70_dom"/>
</dbReference>
<name>A0ABT3PLE0_9BACT</name>
<gene>
    <name evidence="7" type="ORF">J6I44_06885</name>
</gene>
<dbReference type="SUPFAM" id="SSF88946">
    <property type="entry name" value="Sigma2 domain of RNA polymerase sigma factors"/>
    <property type="match status" value="1"/>
</dbReference>
<sequence length="195" mass="23309">MKSSVDKDRIKRETRWVKEIQKGKRDSFKALYQFYYPRLSQFVFRYVKSKAIAEDLVHNVFHNIWKNRNNLKANGKLRAYLYTAVRNQSFKFLNRRKGQLQTTFDDLSFLESREANPEEQINGKEFEEAIQSAIRELPKRRRAVFLMSREDDLTYREIAEVLEISVKTVETQMSRSLKHLRHRLAHFISSENVST</sequence>
<accession>A0ABT3PLE0</accession>
<keyword evidence="2" id="KW-0805">Transcription regulation</keyword>
<dbReference type="Pfam" id="PF04542">
    <property type="entry name" value="Sigma70_r2"/>
    <property type="match status" value="1"/>
</dbReference>
<dbReference type="InterPro" id="IPR013325">
    <property type="entry name" value="RNA_pol_sigma_r2"/>
</dbReference>
<dbReference type="InterPro" id="IPR007627">
    <property type="entry name" value="RNA_pol_sigma70_r2"/>
</dbReference>
<keyword evidence="3" id="KW-0731">Sigma factor</keyword>
<feature type="domain" description="RNA polymerase sigma factor 70 region 4 type 2" evidence="6">
    <location>
        <begin position="128"/>
        <end position="180"/>
    </location>
</feature>
<evidence type="ECO:0000256" key="2">
    <source>
        <dbReference type="ARBA" id="ARBA00023015"/>
    </source>
</evidence>
<feature type="domain" description="RNA polymerase sigma-70 region 2" evidence="5">
    <location>
        <begin position="31"/>
        <end position="97"/>
    </location>
</feature>
<dbReference type="RefSeq" id="WP_265765296.1">
    <property type="nucleotide sequence ID" value="NZ_JAGGJA010000004.1"/>
</dbReference>
<dbReference type="PANTHER" id="PTHR43133:SF46">
    <property type="entry name" value="RNA POLYMERASE SIGMA-70 FACTOR ECF SUBFAMILY"/>
    <property type="match status" value="1"/>
</dbReference>
<dbReference type="SUPFAM" id="SSF88659">
    <property type="entry name" value="Sigma3 and sigma4 domains of RNA polymerase sigma factors"/>
    <property type="match status" value="1"/>
</dbReference>
<dbReference type="Pfam" id="PF08281">
    <property type="entry name" value="Sigma70_r4_2"/>
    <property type="match status" value="1"/>
</dbReference>
<reference evidence="7 8" key="1">
    <citation type="submission" date="2021-03" db="EMBL/GenBank/DDBJ databases">
        <title>Aliifodinibius sp. nov., a new bacterium isolated from saline soil.</title>
        <authorList>
            <person name="Galisteo C."/>
            <person name="De La Haba R."/>
            <person name="Sanchez-Porro C."/>
            <person name="Ventosa A."/>
        </authorList>
    </citation>
    <scope>NUCLEOTIDE SEQUENCE [LARGE SCALE GENOMIC DNA]</scope>
    <source>
        <strain evidence="7 8">1BSP15-2V2</strain>
    </source>
</reference>
<proteinExistence type="inferred from homology"/>
<dbReference type="Gene3D" id="1.10.10.10">
    <property type="entry name" value="Winged helix-like DNA-binding domain superfamily/Winged helix DNA-binding domain"/>
    <property type="match status" value="1"/>
</dbReference>